<dbReference type="GO" id="GO:0005829">
    <property type="term" value="C:cytosol"/>
    <property type="evidence" value="ECO:0007669"/>
    <property type="project" value="TreeGrafter"/>
</dbReference>
<dbReference type="PROSITE" id="PS51755">
    <property type="entry name" value="OMPR_PHOB"/>
    <property type="match status" value="1"/>
</dbReference>
<dbReference type="Pfam" id="PF00072">
    <property type="entry name" value="Response_reg"/>
    <property type="match status" value="1"/>
</dbReference>
<dbReference type="InterPro" id="IPR001867">
    <property type="entry name" value="OmpR/PhoB-type_DNA-bd"/>
</dbReference>
<dbReference type="Proteomes" id="UP000245905">
    <property type="component" value="Unassembled WGS sequence"/>
</dbReference>
<dbReference type="GO" id="GO:0006355">
    <property type="term" value="P:regulation of DNA-templated transcription"/>
    <property type="evidence" value="ECO:0007669"/>
    <property type="project" value="InterPro"/>
</dbReference>
<keyword evidence="5 9" id="KW-0238">DNA-binding</keyword>
<dbReference type="SUPFAM" id="SSF52172">
    <property type="entry name" value="CheY-like"/>
    <property type="match status" value="1"/>
</dbReference>
<evidence type="ECO:0000256" key="8">
    <source>
        <dbReference type="PROSITE-ProRule" id="PRU00169"/>
    </source>
</evidence>
<comment type="function">
    <text evidence="7">May play the central regulatory role in sporulation. It may be an element of the effector pathway responsible for the activation of sporulation genes in response to nutritional stress. Spo0A may act in concert with spo0H (a sigma factor) to control the expression of some genes that are critical to the sporulation process.</text>
</comment>
<comment type="caution">
    <text evidence="12">The sequence shown here is derived from an EMBL/GenBank/DDBJ whole genome shotgun (WGS) entry which is preliminary data.</text>
</comment>
<evidence type="ECO:0000256" key="1">
    <source>
        <dbReference type="ARBA" id="ARBA00018672"/>
    </source>
</evidence>
<dbReference type="PANTHER" id="PTHR48111:SF1">
    <property type="entry name" value="TWO-COMPONENT RESPONSE REGULATOR ORR33"/>
    <property type="match status" value="1"/>
</dbReference>
<keyword evidence="3" id="KW-0902">Two-component regulatory system</keyword>
<dbReference type="InterPro" id="IPR036388">
    <property type="entry name" value="WH-like_DNA-bd_sf"/>
</dbReference>
<evidence type="ECO:0000256" key="6">
    <source>
        <dbReference type="ARBA" id="ARBA00023163"/>
    </source>
</evidence>
<dbReference type="Gene3D" id="1.10.10.10">
    <property type="entry name" value="Winged helix-like DNA-binding domain superfamily/Winged helix DNA-binding domain"/>
    <property type="match status" value="1"/>
</dbReference>
<evidence type="ECO:0000256" key="9">
    <source>
        <dbReference type="PROSITE-ProRule" id="PRU01091"/>
    </source>
</evidence>
<dbReference type="FunFam" id="3.40.50.2300:FF:000001">
    <property type="entry name" value="DNA-binding response regulator PhoB"/>
    <property type="match status" value="1"/>
</dbReference>
<dbReference type="SMART" id="SM00448">
    <property type="entry name" value="REC"/>
    <property type="match status" value="1"/>
</dbReference>
<keyword evidence="2 8" id="KW-0597">Phosphoprotein</keyword>
<dbReference type="GO" id="GO:0000156">
    <property type="term" value="F:phosphorelay response regulator activity"/>
    <property type="evidence" value="ECO:0007669"/>
    <property type="project" value="TreeGrafter"/>
</dbReference>
<evidence type="ECO:0000256" key="5">
    <source>
        <dbReference type="ARBA" id="ARBA00023125"/>
    </source>
</evidence>
<proteinExistence type="predicted"/>
<feature type="modified residue" description="4-aspartylphosphate" evidence="8">
    <location>
        <position position="59"/>
    </location>
</feature>
<dbReference type="Gene3D" id="3.40.50.2300">
    <property type="match status" value="1"/>
</dbReference>
<dbReference type="InterPro" id="IPR001789">
    <property type="entry name" value="Sig_transdc_resp-reg_receiver"/>
</dbReference>
<dbReference type="Pfam" id="PF00486">
    <property type="entry name" value="Trans_reg_C"/>
    <property type="match status" value="1"/>
</dbReference>
<dbReference type="AlphaFoldDB" id="A0A2U2EL21"/>
<name>A0A2U2EL21_9FIRM</name>
<dbReference type="EMBL" id="JRFS01000002">
    <property type="protein sequence ID" value="PWE84999.1"/>
    <property type="molecule type" value="Genomic_DNA"/>
</dbReference>
<evidence type="ECO:0000256" key="7">
    <source>
        <dbReference type="ARBA" id="ARBA00024867"/>
    </source>
</evidence>
<evidence type="ECO:0000259" key="11">
    <source>
        <dbReference type="PROSITE" id="PS51755"/>
    </source>
</evidence>
<evidence type="ECO:0000256" key="3">
    <source>
        <dbReference type="ARBA" id="ARBA00023012"/>
    </source>
</evidence>
<keyword evidence="4" id="KW-0805">Transcription regulation</keyword>
<evidence type="ECO:0000256" key="4">
    <source>
        <dbReference type="ARBA" id="ARBA00023015"/>
    </source>
</evidence>
<organism evidence="12 13">
    <name type="scientific">Agathobacter rectalis</name>
    <dbReference type="NCBI Taxonomy" id="39491"/>
    <lineage>
        <taxon>Bacteria</taxon>
        <taxon>Bacillati</taxon>
        <taxon>Bacillota</taxon>
        <taxon>Clostridia</taxon>
        <taxon>Lachnospirales</taxon>
        <taxon>Lachnospiraceae</taxon>
        <taxon>Agathobacter</taxon>
    </lineage>
</organism>
<protein>
    <recommendedName>
        <fullName evidence="1">Stage 0 sporulation protein A homolog</fullName>
    </recommendedName>
</protein>
<dbReference type="FunFam" id="1.10.10.10:FF:000018">
    <property type="entry name" value="DNA-binding response regulator ResD"/>
    <property type="match status" value="1"/>
</dbReference>
<feature type="domain" description="Response regulatory" evidence="10">
    <location>
        <begin position="10"/>
        <end position="123"/>
    </location>
</feature>
<dbReference type="Gene3D" id="6.10.250.690">
    <property type="match status" value="1"/>
</dbReference>
<accession>A0A2U2EL21</accession>
<dbReference type="GO" id="GO:0032993">
    <property type="term" value="C:protein-DNA complex"/>
    <property type="evidence" value="ECO:0007669"/>
    <property type="project" value="TreeGrafter"/>
</dbReference>
<reference evidence="12 13" key="1">
    <citation type="submission" date="2014-09" db="EMBL/GenBank/DDBJ databases">
        <title>Butyrate-producing bacteria isolated from human gut.</title>
        <authorList>
            <person name="Zhang Q."/>
            <person name="Zhao L."/>
        </authorList>
    </citation>
    <scope>NUCLEOTIDE SEQUENCE [LARGE SCALE GENOMIC DNA]</scope>
    <source>
        <strain evidence="12 13">R22</strain>
    </source>
</reference>
<dbReference type="GO" id="GO:0000976">
    <property type="term" value="F:transcription cis-regulatory region binding"/>
    <property type="evidence" value="ECO:0007669"/>
    <property type="project" value="TreeGrafter"/>
</dbReference>
<evidence type="ECO:0000256" key="2">
    <source>
        <dbReference type="ARBA" id="ARBA00022553"/>
    </source>
</evidence>
<dbReference type="PROSITE" id="PS50110">
    <property type="entry name" value="RESPONSE_REGULATORY"/>
    <property type="match status" value="1"/>
</dbReference>
<evidence type="ECO:0000259" key="10">
    <source>
        <dbReference type="PROSITE" id="PS50110"/>
    </source>
</evidence>
<evidence type="ECO:0000313" key="12">
    <source>
        <dbReference type="EMBL" id="PWE84999.1"/>
    </source>
</evidence>
<gene>
    <name evidence="12" type="ORF">LD38_02680</name>
</gene>
<feature type="domain" description="OmpR/PhoB-type" evidence="11">
    <location>
        <begin position="130"/>
        <end position="225"/>
    </location>
</feature>
<dbReference type="CDD" id="cd00383">
    <property type="entry name" value="trans_reg_C"/>
    <property type="match status" value="1"/>
</dbReference>
<dbReference type="InterPro" id="IPR011006">
    <property type="entry name" value="CheY-like_superfamily"/>
</dbReference>
<dbReference type="InterPro" id="IPR039420">
    <property type="entry name" value="WalR-like"/>
</dbReference>
<sequence length="227" mass="26626">MHWNLLFQVSILIVEDDNDINNLICNTLKAEGYQCERAFDGKEGADKIEQNRYDLLLLDIMLPEINGYELLDYVRRIGDTPVIIISAMGQVDERIRGLRMGADDYICKPFQIGELLARVETVLRRTQRMAERLEIEDVAIDPKSRTVTKAGEQVELTVKEFDLLYELMKNKNVALSRRRLYELVWQEEYTGETRTLDSHVQRLRKKLDWNEKIVTVFRIGYRLEVRG</sequence>
<evidence type="ECO:0000313" key="13">
    <source>
        <dbReference type="Proteomes" id="UP000245905"/>
    </source>
</evidence>
<feature type="DNA-binding region" description="OmpR/PhoB-type" evidence="9">
    <location>
        <begin position="130"/>
        <end position="225"/>
    </location>
</feature>
<keyword evidence="6" id="KW-0804">Transcription</keyword>
<dbReference type="SMART" id="SM00862">
    <property type="entry name" value="Trans_reg_C"/>
    <property type="match status" value="1"/>
</dbReference>
<dbReference type="PANTHER" id="PTHR48111">
    <property type="entry name" value="REGULATOR OF RPOS"/>
    <property type="match status" value="1"/>
</dbReference>